<dbReference type="Gene3D" id="1.10.287.110">
    <property type="entry name" value="DnaJ domain"/>
    <property type="match status" value="1"/>
</dbReference>
<dbReference type="Proteomes" id="UP000268291">
    <property type="component" value="Unassembled WGS sequence"/>
</dbReference>
<accession>A0A2P8GVD9</accession>
<dbReference type="OrthoDB" id="5242140at2"/>
<dbReference type="PRINTS" id="PR00625">
    <property type="entry name" value="JDOMAIN"/>
</dbReference>
<dbReference type="InterPro" id="IPR052276">
    <property type="entry name" value="Diphthamide-biosynth_chaperone"/>
</dbReference>
<evidence type="ECO:0000313" key="4">
    <source>
        <dbReference type="EMBL" id="RUQ87500.1"/>
    </source>
</evidence>
<dbReference type="AlphaFoldDB" id="A0A2P8GVD9"/>
<evidence type="ECO:0000313" key="6">
    <source>
        <dbReference type="Proteomes" id="UP000268291"/>
    </source>
</evidence>
<dbReference type="SUPFAM" id="SSF46565">
    <property type="entry name" value="Chaperone J-domain"/>
    <property type="match status" value="1"/>
</dbReference>
<dbReference type="CDD" id="cd06257">
    <property type="entry name" value="DnaJ"/>
    <property type="match status" value="1"/>
</dbReference>
<sequence length="310" mass="33552">MTDSPASASPYEVLGVSPSASPDELRKAYRRRLRETHPDTGGDALEFTAVQRAWERVGEASARAAYDRGESSHTESTAEGAGWSAPSHRTRADNSRPRARSYGHPGGAAREAYLRLIREWAGRGAEPEDPYDPALVRRAPIEIRRALAEAIAEEATARQVSALGMAFTVWHDVAVGGGERKIDHVVLGPTGLYAICSEDFGVPVRVSRGELVPVGAATSEQPVRSLVRASRELGRSARVKVTGVVVVVPDEAFDEGLAEIDRMRKPAAFVVTRSRLPQLLRTGPSGVEPIGGNELFDVRTRLQAVVRFEV</sequence>
<evidence type="ECO:0000313" key="3">
    <source>
        <dbReference type="EMBL" id="PSL37934.1"/>
    </source>
</evidence>
<evidence type="ECO:0000259" key="2">
    <source>
        <dbReference type="PROSITE" id="PS50076"/>
    </source>
</evidence>
<dbReference type="PANTHER" id="PTHR44240:SF10">
    <property type="entry name" value="J DOMAIN-CONTAINING PROTEIN"/>
    <property type="match status" value="1"/>
</dbReference>
<dbReference type="Pfam" id="PF00226">
    <property type="entry name" value="DnaJ"/>
    <property type="match status" value="1"/>
</dbReference>
<name>A0A2P8GVD9_9MICO</name>
<dbReference type="Proteomes" id="UP000241203">
    <property type="component" value="Unassembled WGS sequence"/>
</dbReference>
<dbReference type="SMART" id="SM00271">
    <property type="entry name" value="DnaJ"/>
    <property type="match status" value="1"/>
</dbReference>
<dbReference type="EMBL" id="RZGY01000001">
    <property type="protein sequence ID" value="RUQ87500.1"/>
    <property type="molecule type" value="Genomic_DNA"/>
</dbReference>
<proteinExistence type="predicted"/>
<dbReference type="PROSITE" id="PS50076">
    <property type="entry name" value="DNAJ_2"/>
    <property type="match status" value="1"/>
</dbReference>
<dbReference type="InterPro" id="IPR036869">
    <property type="entry name" value="J_dom_sf"/>
</dbReference>
<dbReference type="InterPro" id="IPR001623">
    <property type="entry name" value="DnaJ_domain"/>
</dbReference>
<comment type="caution">
    <text evidence="3">The sequence shown here is derived from an EMBL/GenBank/DDBJ whole genome shotgun (WGS) entry which is preliminary data.</text>
</comment>
<protein>
    <submittedName>
        <fullName evidence="4">Molecular chaperone DnaJ</fullName>
    </submittedName>
    <submittedName>
        <fullName evidence="3">Nuclease-like protein</fullName>
    </submittedName>
</protein>
<dbReference type="RefSeq" id="WP_106563010.1">
    <property type="nucleotide sequence ID" value="NZ_PYAU01000001.1"/>
</dbReference>
<keyword evidence="6" id="KW-1185">Reference proteome</keyword>
<dbReference type="PANTHER" id="PTHR44240">
    <property type="entry name" value="DNAJ DOMAIN (PROKARYOTIC HEAT SHOCK PROTEIN)-RELATED"/>
    <property type="match status" value="1"/>
</dbReference>
<gene>
    <name evidence="3" type="ORF">CLV49_1542</name>
    <name evidence="4" type="ORF">ELQ93_11485</name>
</gene>
<feature type="domain" description="J" evidence="2">
    <location>
        <begin position="9"/>
        <end position="70"/>
    </location>
</feature>
<evidence type="ECO:0000313" key="5">
    <source>
        <dbReference type="Proteomes" id="UP000241203"/>
    </source>
</evidence>
<dbReference type="EMBL" id="PYAU01000001">
    <property type="protein sequence ID" value="PSL37934.1"/>
    <property type="molecule type" value="Genomic_DNA"/>
</dbReference>
<reference evidence="4 6" key="2">
    <citation type="submission" date="2018-12" db="EMBL/GenBank/DDBJ databases">
        <authorList>
            <person name="hu s."/>
            <person name="Xu Y."/>
            <person name="Xu B."/>
            <person name="Li F."/>
        </authorList>
    </citation>
    <scope>NUCLEOTIDE SEQUENCE [LARGE SCALE GENOMIC DNA]</scope>
    <source>
        <strain evidence="4 6">KSW2-17</strain>
    </source>
</reference>
<reference evidence="3 5" key="1">
    <citation type="submission" date="2018-03" db="EMBL/GenBank/DDBJ databases">
        <title>Genomic Encyclopedia of Archaeal and Bacterial Type Strains, Phase II (KMG-II): from individual species to whole genera.</title>
        <authorList>
            <person name="Goeker M."/>
        </authorList>
    </citation>
    <scope>NUCLEOTIDE SEQUENCE [LARGE SCALE GENOMIC DNA]</scope>
    <source>
        <strain evidence="3 5">DSM 21548</strain>
    </source>
</reference>
<organism evidence="3 5">
    <name type="scientific">Labedella gwakjiensis</name>
    <dbReference type="NCBI Taxonomy" id="390269"/>
    <lineage>
        <taxon>Bacteria</taxon>
        <taxon>Bacillati</taxon>
        <taxon>Actinomycetota</taxon>
        <taxon>Actinomycetes</taxon>
        <taxon>Micrococcales</taxon>
        <taxon>Microbacteriaceae</taxon>
        <taxon>Labedella</taxon>
    </lineage>
</organism>
<feature type="region of interest" description="Disordered" evidence="1">
    <location>
        <begin position="64"/>
        <end position="105"/>
    </location>
</feature>
<feature type="region of interest" description="Disordered" evidence="1">
    <location>
        <begin position="1"/>
        <end position="46"/>
    </location>
</feature>
<evidence type="ECO:0000256" key="1">
    <source>
        <dbReference type="SAM" id="MobiDB-lite"/>
    </source>
</evidence>